<evidence type="ECO:0000313" key="5">
    <source>
        <dbReference type="EMBL" id="QMV43567.1"/>
    </source>
</evidence>
<evidence type="ECO:0000256" key="2">
    <source>
        <dbReference type="ARBA" id="ARBA00022741"/>
    </source>
</evidence>
<evidence type="ECO:0000256" key="1">
    <source>
        <dbReference type="ARBA" id="ARBA00022448"/>
    </source>
</evidence>
<keyword evidence="1" id="KW-0813">Transport</keyword>
<evidence type="ECO:0000313" key="6">
    <source>
        <dbReference type="Proteomes" id="UP000515679"/>
    </source>
</evidence>
<dbReference type="InterPro" id="IPR003593">
    <property type="entry name" value="AAA+_ATPase"/>
</dbReference>
<dbReference type="PANTHER" id="PTHR42788:SF13">
    <property type="entry name" value="ALIPHATIC SULFONATES IMPORT ATP-BINDING PROTEIN SSUB"/>
    <property type="match status" value="1"/>
</dbReference>
<dbReference type="InterPro" id="IPR050166">
    <property type="entry name" value="ABC_transporter_ATP-bind"/>
</dbReference>
<dbReference type="EMBL" id="CP041969">
    <property type="protein sequence ID" value="QMV43567.1"/>
    <property type="molecule type" value="Genomic_DNA"/>
</dbReference>
<sequence>MTRLPAVQADKLSKFFTHEGKSEQVLEDITFAIGEGEIVSVLGQSGCGKSTLLNVLGGFESAGTGTVTVGGNPVKRPSRKCVMLFQDYGLLPWRSVSGNVELGLEPLRLPPKEQRERALTYIRLVGLEDKSSSFPHQLSGGMRQRVALARALAMQPELLLMDEPFAALDTFTRYALQDELLRIQAQERVTIVLVTHDIDEAVYLSDRVFIMNSSPGRLNKEIRIDAAKPRDRGYGDFQHYRKMILEEFRYTGSGSEEEFTI</sequence>
<evidence type="ECO:0000259" key="4">
    <source>
        <dbReference type="PROSITE" id="PS50893"/>
    </source>
</evidence>
<dbReference type="InterPro" id="IPR017871">
    <property type="entry name" value="ABC_transporter-like_CS"/>
</dbReference>
<dbReference type="Proteomes" id="UP000515679">
    <property type="component" value="Chromosome"/>
</dbReference>
<keyword evidence="6" id="KW-1185">Reference proteome</keyword>
<dbReference type="PANTHER" id="PTHR42788">
    <property type="entry name" value="TAURINE IMPORT ATP-BINDING PROTEIN-RELATED"/>
    <property type="match status" value="1"/>
</dbReference>
<keyword evidence="2" id="KW-0547">Nucleotide-binding</keyword>
<dbReference type="RefSeq" id="WP_182299802.1">
    <property type="nucleotide sequence ID" value="NZ_CP041969.1"/>
</dbReference>
<keyword evidence="3 5" id="KW-0067">ATP-binding</keyword>
<gene>
    <name evidence="5" type="ORF">FPL14_22085</name>
</gene>
<dbReference type="PROSITE" id="PS00211">
    <property type="entry name" value="ABC_TRANSPORTER_1"/>
    <property type="match status" value="1"/>
</dbReference>
<dbReference type="PROSITE" id="PS50893">
    <property type="entry name" value="ABC_TRANSPORTER_2"/>
    <property type="match status" value="1"/>
</dbReference>
<dbReference type="GO" id="GO:0005524">
    <property type="term" value="F:ATP binding"/>
    <property type="evidence" value="ECO:0007669"/>
    <property type="project" value="UniProtKB-KW"/>
</dbReference>
<feature type="domain" description="ABC transporter" evidence="4">
    <location>
        <begin position="7"/>
        <end position="238"/>
    </location>
</feature>
<dbReference type="Gene3D" id="3.40.50.300">
    <property type="entry name" value="P-loop containing nucleotide triphosphate hydrolases"/>
    <property type="match status" value="1"/>
</dbReference>
<accession>A0A7G5C2Y3</accession>
<protein>
    <submittedName>
        <fullName evidence="5">ABC transporter ATP-binding protein</fullName>
    </submittedName>
</protein>
<name>A0A7G5C2Y3_9BACL</name>
<dbReference type="Pfam" id="PF00005">
    <property type="entry name" value="ABC_tran"/>
    <property type="match status" value="1"/>
</dbReference>
<proteinExistence type="predicted"/>
<dbReference type="InterPro" id="IPR003439">
    <property type="entry name" value="ABC_transporter-like_ATP-bd"/>
</dbReference>
<dbReference type="SUPFAM" id="SSF52540">
    <property type="entry name" value="P-loop containing nucleoside triphosphate hydrolases"/>
    <property type="match status" value="1"/>
</dbReference>
<dbReference type="KEGG" id="cchl:FPL14_22085"/>
<dbReference type="SMART" id="SM00382">
    <property type="entry name" value="AAA"/>
    <property type="match status" value="1"/>
</dbReference>
<reference evidence="5 6" key="1">
    <citation type="submission" date="2019-07" db="EMBL/GenBank/DDBJ databases">
        <authorList>
            <person name="Kim J.K."/>
            <person name="Cheong H.-M."/>
            <person name="Choi Y."/>
            <person name="Hwang K.J."/>
            <person name="Lee S."/>
            <person name="Choi C."/>
        </authorList>
    </citation>
    <scope>NUCLEOTIDE SEQUENCE [LARGE SCALE GENOMIC DNA]</scope>
    <source>
        <strain evidence="5 6">KS 22</strain>
    </source>
</reference>
<dbReference type="InterPro" id="IPR027417">
    <property type="entry name" value="P-loop_NTPase"/>
</dbReference>
<dbReference type="CDD" id="cd03293">
    <property type="entry name" value="ABC_NrtD_SsuB_transporters"/>
    <property type="match status" value="1"/>
</dbReference>
<dbReference type="AlphaFoldDB" id="A0A7G5C2Y3"/>
<evidence type="ECO:0000256" key="3">
    <source>
        <dbReference type="ARBA" id="ARBA00022840"/>
    </source>
</evidence>
<organism evidence="5 6">
    <name type="scientific">Cohnella cholangitidis</name>
    <dbReference type="NCBI Taxonomy" id="2598458"/>
    <lineage>
        <taxon>Bacteria</taxon>
        <taxon>Bacillati</taxon>
        <taxon>Bacillota</taxon>
        <taxon>Bacilli</taxon>
        <taxon>Bacillales</taxon>
        <taxon>Paenibacillaceae</taxon>
        <taxon>Cohnella</taxon>
    </lineage>
</organism>
<dbReference type="GO" id="GO:0016887">
    <property type="term" value="F:ATP hydrolysis activity"/>
    <property type="evidence" value="ECO:0007669"/>
    <property type="project" value="InterPro"/>
</dbReference>